<dbReference type="Proteomes" id="UP000250235">
    <property type="component" value="Unassembled WGS sequence"/>
</dbReference>
<dbReference type="AlphaFoldDB" id="A0A2Z7C319"/>
<sequence>MGIDQLKFQSVQLGYLKILQLGNIDPNNKSRKRKYEVKPQNRSRRPANQLEVHLNRASIAAQCINRGNHRFVIIRPVSHHSSVVLRHNQSVGHHSDDTVGPFRQDTSVCRSQRGSNSASSQTDLNNMKYRHDHAHSCLQQLNSYLQFSSSTQQISPGMAASAYKTASSLITAQQYSRDFPKAQIQKLTRAGDCSTQLSREHTNSQPLRASPLTSIQST</sequence>
<feature type="region of interest" description="Disordered" evidence="1">
    <location>
        <begin position="27"/>
        <end position="49"/>
    </location>
</feature>
<feature type="compositionally biased region" description="Basic residues" evidence="1">
    <location>
        <begin position="29"/>
        <end position="45"/>
    </location>
</feature>
<reference evidence="2 3" key="1">
    <citation type="journal article" date="2015" name="Proc. Natl. Acad. Sci. U.S.A.">
        <title>The resurrection genome of Boea hygrometrica: A blueprint for survival of dehydration.</title>
        <authorList>
            <person name="Xiao L."/>
            <person name="Yang G."/>
            <person name="Zhang L."/>
            <person name="Yang X."/>
            <person name="Zhao S."/>
            <person name="Ji Z."/>
            <person name="Zhou Q."/>
            <person name="Hu M."/>
            <person name="Wang Y."/>
            <person name="Chen M."/>
            <person name="Xu Y."/>
            <person name="Jin H."/>
            <person name="Xiao X."/>
            <person name="Hu G."/>
            <person name="Bao F."/>
            <person name="Hu Y."/>
            <person name="Wan P."/>
            <person name="Li L."/>
            <person name="Deng X."/>
            <person name="Kuang T."/>
            <person name="Xiang C."/>
            <person name="Zhu J.K."/>
            <person name="Oliver M.J."/>
            <person name="He Y."/>
        </authorList>
    </citation>
    <scope>NUCLEOTIDE SEQUENCE [LARGE SCALE GENOMIC DNA]</scope>
    <source>
        <strain evidence="3">cv. XS01</strain>
    </source>
</reference>
<organism evidence="2 3">
    <name type="scientific">Dorcoceras hygrometricum</name>
    <dbReference type="NCBI Taxonomy" id="472368"/>
    <lineage>
        <taxon>Eukaryota</taxon>
        <taxon>Viridiplantae</taxon>
        <taxon>Streptophyta</taxon>
        <taxon>Embryophyta</taxon>
        <taxon>Tracheophyta</taxon>
        <taxon>Spermatophyta</taxon>
        <taxon>Magnoliopsida</taxon>
        <taxon>eudicotyledons</taxon>
        <taxon>Gunneridae</taxon>
        <taxon>Pentapetalae</taxon>
        <taxon>asterids</taxon>
        <taxon>lamiids</taxon>
        <taxon>Lamiales</taxon>
        <taxon>Gesneriaceae</taxon>
        <taxon>Didymocarpoideae</taxon>
        <taxon>Trichosporeae</taxon>
        <taxon>Loxocarpinae</taxon>
        <taxon>Dorcoceras</taxon>
    </lineage>
</organism>
<accession>A0A2Z7C319</accession>
<evidence type="ECO:0000256" key="1">
    <source>
        <dbReference type="SAM" id="MobiDB-lite"/>
    </source>
</evidence>
<evidence type="ECO:0000313" key="3">
    <source>
        <dbReference type="Proteomes" id="UP000250235"/>
    </source>
</evidence>
<gene>
    <name evidence="2" type="ORF">F511_21839</name>
</gene>
<keyword evidence="3" id="KW-1185">Reference proteome</keyword>
<proteinExistence type="predicted"/>
<feature type="region of interest" description="Disordered" evidence="1">
    <location>
        <begin position="193"/>
        <end position="218"/>
    </location>
</feature>
<feature type="region of interest" description="Disordered" evidence="1">
    <location>
        <begin position="91"/>
        <end position="123"/>
    </location>
</feature>
<name>A0A2Z7C319_9LAMI</name>
<evidence type="ECO:0000313" key="2">
    <source>
        <dbReference type="EMBL" id="KZV41315.1"/>
    </source>
</evidence>
<feature type="compositionally biased region" description="Polar residues" evidence="1">
    <location>
        <begin position="104"/>
        <end position="123"/>
    </location>
</feature>
<protein>
    <submittedName>
        <fullName evidence="2">Nuclear pore complex protein Nup98-Nup96</fullName>
    </submittedName>
</protein>
<dbReference type="EMBL" id="KQ999523">
    <property type="protein sequence ID" value="KZV41315.1"/>
    <property type="molecule type" value="Genomic_DNA"/>
</dbReference>